<name>A0A091BMP5_9GAMM</name>
<dbReference type="RefSeq" id="WP_043799907.1">
    <property type="nucleotide sequence ID" value="NZ_AVCH01000007.1"/>
</dbReference>
<feature type="signal peptide" evidence="1">
    <location>
        <begin position="1"/>
        <end position="26"/>
    </location>
</feature>
<keyword evidence="1" id="KW-0732">Signal</keyword>
<feature type="chain" id="PRO_5001870016" evidence="1">
    <location>
        <begin position="27"/>
        <end position="161"/>
    </location>
</feature>
<protein>
    <submittedName>
        <fullName evidence="2">Uncharacterized protein</fullName>
    </submittedName>
</protein>
<sequence length="161" mass="17256">MEGRGIGKTVAALAAGISLAWAGAAAASAFTEGGADLWSARAERFVHAFRDAPPGLSTQEALGQACEGIGGEMFKYGMYKTQVPNHASQGFRRLCEGIDALNGRARGRVKICKEFRAARKLFARIDAEEAPARVVELNERFLLKMIDALVAQGERDGWPGC</sequence>
<reference evidence="2 3" key="1">
    <citation type="submission" date="2013-09" db="EMBL/GenBank/DDBJ databases">
        <title>Genome sequencing of Arenimonas malthae.</title>
        <authorList>
            <person name="Chen F."/>
            <person name="Wang G."/>
        </authorList>
    </citation>
    <scope>NUCLEOTIDE SEQUENCE [LARGE SCALE GENOMIC DNA]</scope>
    <source>
        <strain evidence="2 3">CC-JY-1</strain>
    </source>
</reference>
<gene>
    <name evidence="2" type="ORF">N790_12875</name>
</gene>
<comment type="caution">
    <text evidence="2">The sequence shown here is derived from an EMBL/GenBank/DDBJ whole genome shotgun (WGS) entry which is preliminary data.</text>
</comment>
<evidence type="ECO:0000313" key="2">
    <source>
        <dbReference type="EMBL" id="KFN52089.1"/>
    </source>
</evidence>
<dbReference type="EMBL" id="AVCH01000007">
    <property type="protein sequence ID" value="KFN52089.1"/>
    <property type="molecule type" value="Genomic_DNA"/>
</dbReference>
<dbReference type="eggNOG" id="ENOG502ZXG0">
    <property type="taxonomic scope" value="Bacteria"/>
</dbReference>
<evidence type="ECO:0000313" key="3">
    <source>
        <dbReference type="Proteomes" id="UP000029392"/>
    </source>
</evidence>
<proteinExistence type="predicted"/>
<dbReference type="PATRIC" id="fig|1384054.3.peg.254"/>
<keyword evidence="3" id="KW-1185">Reference proteome</keyword>
<dbReference type="Proteomes" id="UP000029392">
    <property type="component" value="Unassembled WGS sequence"/>
</dbReference>
<organism evidence="2 3">
    <name type="scientific">Arenimonas malthae CC-JY-1</name>
    <dbReference type="NCBI Taxonomy" id="1384054"/>
    <lineage>
        <taxon>Bacteria</taxon>
        <taxon>Pseudomonadati</taxon>
        <taxon>Pseudomonadota</taxon>
        <taxon>Gammaproteobacteria</taxon>
        <taxon>Lysobacterales</taxon>
        <taxon>Lysobacteraceae</taxon>
        <taxon>Arenimonas</taxon>
    </lineage>
</organism>
<dbReference type="AlphaFoldDB" id="A0A091BMP5"/>
<accession>A0A091BMP5</accession>
<evidence type="ECO:0000256" key="1">
    <source>
        <dbReference type="SAM" id="SignalP"/>
    </source>
</evidence>